<sequence length="94" mass="11000">LVPIVVQKESKGFSCKSGVVEQHVRRCTTPLANLAVNVLKFHTSIAHCVINTNRNVEYIVMNNMFLKFQFIFVETILMQYPEERNNKCNEYEYK</sequence>
<evidence type="ECO:0000313" key="2">
    <source>
        <dbReference type="WBParaSite" id="nRc.2.0.1.t32500-RA"/>
    </source>
</evidence>
<accession>A0A915K2F5</accession>
<evidence type="ECO:0000313" key="1">
    <source>
        <dbReference type="Proteomes" id="UP000887565"/>
    </source>
</evidence>
<dbReference type="WBParaSite" id="nRc.2.0.1.t32500-RA">
    <property type="protein sequence ID" value="nRc.2.0.1.t32500-RA"/>
    <property type="gene ID" value="nRc.2.0.1.g32500"/>
</dbReference>
<reference evidence="2" key="1">
    <citation type="submission" date="2022-11" db="UniProtKB">
        <authorList>
            <consortium name="WormBaseParasite"/>
        </authorList>
    </citation>
    <scope>IDENTIFICATION</scope>
</reference>
<keyword evidence="1" id="KW-1185">Reference proteome</keyword>
<dbReference type="AlphaFoldDB" id="A0A915K2F5"/>
<protein>
    <submittedName>
        <fullName evidence="2">Uncharacterized protein</fullName>
    </submittedName>
</protein>
<name>A0A915K2F5_ROMCU</name>
<dbReference type="Proteomes" id="UP000887565">
    <property type="component" value="Unplaced"/>
</dbReference>
<proteinExistence type="predicted"/>
<organism evidence="1 2">
    <name type="scientific">Romanomermis culicivorax</name>
    <name type="common">Nematode worm</name>
    <dbReference type="NCBI Taxonomy" id="13658"/>
    <lineage>
        <taxon>Eukaryota</taxon>
        <taxon>Metazoa</taxon>
        <taxon>Ecdysozoa</taxon>
        <taxon>Nematoda</taxon>
        <taxon>Enoplea</taxon>
        <taxon>Dorylaimia</taxon>
        <taxon>Mermithida</taxon>
        <taxon>Mermithoidea</taxon>
        <taxon>Mermithidae</taxon>
        <taxon>Romanomermis</taxon>
    </lineage>
</organism>